<comment type="caution">
    <text evidence="3">The sequence shown here is derived from an EMBL/GenBank/DDBJ whole genome shotgun (WGS) entry which is preliminary data.</text>
</comment>
<reference evidence="3 4" key="1">
    <citation type="submission" date="2024-10" db="EMBL/GenBank/DDBJ databases">
        <title>The Natural Products Discovery Center: Release of the First 8490 Sequenced Strains for Exploring Actinobacteria Biosynthetic Diversity.</title>
        <authorList>
            <person name="Kalkreuter E."/>
            <person name="Kautsar S.A."/>
            <person name="Yang D."/>
            <person name="Bader C.D."/>
            <person name="Teijaro C.N."/>
            <person name="Fluegel L."/>
            <person name="Davis C.M."/>
            <person name="Simpson J.R."/>
            <person name="Lauterbach L."/>
            <person name="Steele A.D."/>
            <person name="Gui C."/>
            <person name="Meng S."/>
            <person name="Li G."/>
            <person name="Viehrig K."/>
            <person name="Ye F."/>
            <person name="Su P."/>
            <person name="Kiefer A.F."/>
            <person name="Nichols A."/>
            <person name="Cepeda A.J."/>
            <person name="Yan W."/>
            <person name="Fan B."/>
            <person name="Jiang Y."/>
            <person name="Adhikari A."/>
            <person name="Zheng C.-J."/>
            <person name="Schuster L."/>
            <person name="Cowan T.M."/>
            <person name="Smanski M.J."/>
            <person name="Chevrette M.G."/>
            <person name="De Carvalho L.P.S."/>
            <person name="Shen B."/>
        </authorList>
    </citation>
    <scope>NUCLEOTIDE SEQUENCE [LARGE SCALE GENOMIC DNA]</scope>
    <source>
        <strain evidence="3 4">NPDC000140</strain>
    </source>
</reference>
<evidence type="ECO:0000313" key="4">
    <source>
        <dbReference type="Proteomes" id="UP001602287"/>
    </source>
</evidence>
<feature type="region of interest" description="Disordered" evidence="1">
    <location>
        <begin position="1"/>
        <end position="24"/>
    </location>
</feature>
<dbReference type="EMBL" id="JBIAZM010000002">
    <property type="protein sequence ID" value="MFF5199117.1"/>
    <property type="molecule type" value="Genomic_DNA"/>
</dbReference>
<sequence>MYLPWPLPDENWSGDASNRPEPDHEDRRIEALVAQRLSIDWTTRRQQIVVSVQNRVVILAGVVSDPNTRQVAAELAYDVPGVFDICNTLRLSGPRRSHYQG</sequence>
<organism evidence="3 4">
    <name type="scientific">Micromonospora parva</name>
    <dbReference type="NCBI Taxonomy" id="1464048"/>
    <lineage>
        <taxon>Bacteria</taxon>
        <taxon>Bacillati</taxon>
        <taxon>Actinomycetota</taxon>
        <taxon>Actinomycetes</taxon>
        <taxon>Micromonosporales</taxon>
        <taxon>Micromonosporaceae</taxon>
        <taxon>Micromonospora</taxon>
    </lineage>
</organism>
<accession>A0ABW6VQE0</accession>
<dbReference type="RefSeq" id="WP_030330834.1">
    <property type="nucleotide sequence ID" value="NZ_JBEXXF010000008.1"/>
</dbReference>
<dbReference type="Proteomes" id="UP001602287">
    <property type="component" value="Unassembled WGS sequence"/>
</dbReference>
<dbReference type="Pfam" id="PF04972">
    <property type="entry name" value="BON"/>
    <property type="match status" value="1"/>
</dbReference>
<keyword evidence="4" id="KW-1185">Reference proteome</keyword>
<feature type="domain" description="BON" evidence="2">
    <location>
        <begin position="25"/>
        <end position="93"/>
    </location>
</feature>
<evidence type="ECO:0000313" key="3">
    <source>
        <dbReference type="EMBL" id="MFF5199117.1"/>
    </source>
</evidence>
<evidence type="ECO:0000259" key="2">
    <source>
        <dbReference type="PROSITE" id="PS50914"/>
    </source>
</evidence>
<evidence type="ECO:0000256" key="1">
    <source>
        <dbReference type="SAM" id="MobiDB-lite"/>
    </source>
</evidence>
<dbReference type="Gene3D" id="3.30.1340.30">
    <property type="match status" value="1"/>
</dbReference>
<proteinExistence type="predicted"/>
<dbReference type="GeneID" id="95372242"/>
<dbReference type="PROSITE" id="PS50914">
    <property type="entry name" value="BON"/>
    <property type="match status" value="1"/>
</dbReference>
<name>A0ABW6VQE0_9ACTN</name>
<dbReference type="InterPro" id="IPR007055">
    <property type="entry name" value="BON_dom"/>
</dbReference>
<protein>
    <submittedName>
        <fullName evidence="3">BON domain-containing protein</fullName>
    </submittedName>
</protein>
<gene>
    <name evidence="3" type="ORF">ACFY3B_05870</name>
</gene>